<sequence>MTKNLKFNFQVRTIDFCKLYNIFLQGVDGLLITFGFFFISLTFMIISWILYGETITDFYKEHVSPDFSEDHVKKE</sequence>
<reference evidence="2" key="1">
    <citation type="submission" date="2018-07" db="EMBL/GenBank/DDBJ databases">
        <authorList>
            <person name="Quirk P.G."/>
            <person name="Krulwich T.A."/>
        </authorList>
    </citation>
    <scope>NUCLEOTIDE SEQUENCE</scope>
    <source>
        <strain evidence="2">Anand</strain>
    </source>
</reference>
<feature type="transmembrane region" description="Helical" evidence="1">
    <location>
        <begin position="29"/>
        <end position="51"/>
    </location>
</feature>
<evidence type="ECO:0000313" key="2">
    <source>
        <dbReference type="EMBL" id="SVP92956.1"/>
    </source>
</evidence>
<dbReference type="EMBL" id="UIVT01000003">
    <property type="protein sequence ID" value="SVP93709.1"/>
    <property type="molecule type" value="Genomic_DNA"/>
</dbReference>
<evidence type="ECO:0000313" key="3">
    <source>
        <dbReference type="EMBL" id="SVP93709.1"/>
    </source>
</evidence>
<accession>A0A3B0NCY4</accession>
<dbReference type="EMBL" id="UIVS01000003">
    <property type="protein sequence ID" value="SVP92956.1"/>
    <property type="molecule type" value="Genomic_DNA"/>
</dbReference>
<protein>
    <submittedName>
        <fullName evidence="2">Uncharacterized protein</fullName>
    </submittedName>
</protein>
<evidence type="ECO:0000256" key="1">
    <source>
        <dbReference type="SAM" id="Phobius"/>
    </source>
</evidence>
<name>A0A3B0NCY4_THEAN</name>
<dbReference type="AlphaFoldDB" id="A0A3B0NCY4"/>
<keyword evidence="1" id="KW-0812">Transmembrane</keyword>
<keyword evidence="1" id="KW-0472">Membrane</keyword>
<dbReference type="VEuPathDB" id="PiroplasmaDB:TA17610"/>
<proteinExistence type="predicted"/>
<keyword evidence="1" id="KW-1133">Transmembrane helix</keyword>
<organism evidence="2">
    <name type="scientific">Theileria annulata</name>
    <dbReference type="NCBI Taxonomy" id="5874"/>
    <lineage>
        <taxon>Eukaryota</taxon>
        <taxon>Sar</taxon>
        <taxon>Alveolata</taxon>
        <taxon>Apicomplexa</taxon>
        <taxon>Aconoidasida</taxon>
        <taxon>Piroplasmida</taxon>
        <taxon>Theileriidae</taxon>
        <taxon>Theileria</taxon>
    </lineage>
</organism>
<gene>
    <name evidence="3" type="ORF">TAT_000270200</name>
    <name evidence="2" type="ORF">TAV_000275500</name>
</gene>